<dbReference type="GO" id="GO:0005886">
    <property type="term" value="C:plasma membrane"/>
    <property type="evidence" value="ECO:0007669"/>
    <property type="project" value="TreeGrafter"/>
</dbReference>
<dbReference type="InterPro" id="IPR001248">
    <property type="entry name" value="Pur-cyt_permease"/>
</dbReference>
<organism evidence="7 8">
    <name type="scientific">Armillaria luteobubalina</name>
    <dbReference type="NCBI Taxonomy" id="153913"/>
    <lineage>
        <taxon>Eukaryota</taxon>
        <taxon>Fungi</taxon>
        <taxon>Dikarya</taxon>
        <taxon>Basidiomycota</taxon>
        <taxon>Agaricomycotina</taxon>
        <taxon>Agaricomycetes</taxon>
        <taxon>Agaricomycetidae</taxon>
        <taxon>Agaricales</taxon>
        <taxon>Marasmiineae</taxon>
        <taxon>Physalacriaceae</taxon>
        <taxon>Armillaria</taxon>
    </lineage>
</organism>
<comment type="similarity">
    <text evidence="2">Belongs to the purine-cytosine permease (2.A.39) family.</text>
</comment>
<dbReference type="PANTHER" id="PTHR30618:SF0">
    <property type="entry name" value="PURINE-URACIL PERMEASE NCS1"/>
    <property type="match status" value="1"/>
</dbReference>
<feature type="transmembrane region" description="Helical" evidence="6">
    <location>
        <begin position="493"/>
        <end position="519"/>
    </location>
</feature>
<evidence type="ECO:0000313" key="8">
    <source>
        <dbReference type="Proteomes" id="UP001175228"/>
    </source>
</evidence>
<accession>A0AA39TNS6</accession>
<dbReference type="GO" id="GO:0015205">
    <property type="term" value="F:nucleobase transmembrane transporter activity"/>
    <property type="evidence" value="ECO:0007669"/>
    <property type="project" value="TreeGrafter"/>
</dbReference>
<keyword evidence="5 6" id="KW-0472">Membrane</keyword>
<evidence type="ECO:0000256" key="4">
    <source>
        <dbReference type="ARBA" id="ARBA00022989"/>
    </source>
</evidence>
<feature type="transmembrane region" description="Helical" evidence="6">
    <location>
        <begin position="105"/>
        <end position="127"/>
    </location>
</feature>
<dbReference type="PANTHER" id="PTHR30618">
    <property type="entry name" value="NCS1 FAMILY PURINE/PYRIMIDINE TRANSPORTER"/>
    <property type="match status" value="1"/>
</dbReference>
<dbReference type="Gene3D" id="1.10.4160.10">
    <property type="entry name" value="Hydantoin permease"/>
    <property type="match status" value="1"/>
</dbReference>
<reference evidence="7" key="1">
    <citation type="submission" date="2023-06" db="EMBL/GenBank/DDBJ databases">
        <authorList>
            <consortium name="Lawrence Berkeley National Laboratory"/>
            <person name="Ahrendt S."/>
            <person name="Sahu N."/>
            <person name="Indic B."/>
            <person name="Wong-Bajracharya J."/>
            <person name="Merenyi Z."/>
            <person name="Ke H.-M."/>
            <person name="Monk M."/>
            <person name="Kocsube S."/>
            <person name="Drula E."/>
            <person name="Lipzen A."/>
            <person name="Balint B."/>
            <person name="Henrissat B."/>
            <person name="Andreopoulos B."/>
            <person name="Martin F.M."/>
            <person name="Harder C.B."/>
            <person name="Rigling D."/>
            <person name="Ford K.L."/>
            <person name="Foster G.D."/>
            <person name="Pangilinan J."/>
            <person name="Papanicolaou A."/>
            <person name="Barry K."/>
            <person name="LaButti K."/>
            <person name="Viragh M."/>
            <person name="Koriabine M."/>
            <person name="Yan M."/>
            <person name="Riley R."/>
            <person name="Champramary S."/>
            <person name="Plett K.L."/>
            <person name="Tsai I.J."/>
            <person name="Slot J."/>
            <person name="Sipos G."/>
            <person name="Plett J."/>
            <person name="Nagy L.G."/>
            <person name="Grigoriev I.V."/>
        </authorList>
    </citation>
    <scope>NUCLEOTIDE SEQUENCE</scope>
    <source>
        <strain evidence="7">HWK02</strain>
    </source>
</reference>
<feature type="transmembrane region" description="Helical" evidence="6">
    <location>
        <begin position="197"/>
        <end position="215"/>
    </location>
</feature>
<evidence type="ECO:0000256" key="2">
    <source>
        <dbReference type="ARBA" id="ARBA00008974"/>
    </source>
</evidence>
<sequence length="556" mass="61189">MQFSQFLDKIRIQAEEVDFHDADDAEVIKCQPDLLLVPPLPEGPRKWGAVHLAGYWIAEAFGAYKILCTITSFSTIILIICSQYQVASTAVASGLSPGSTIGAVFLGHVLVSVACACNGWVGATYGINFPMFSRASFGIRGTAIAVLCRAVAAIVWFGTQTYQGGQCVEVMLRAIWPSFKTFPNHLPASAHVTSSQMLCFFIFYIIQLPLLWIHISKLRYIFMVKVIVMPIFGFTLYSRLGRRSRSRIRSGIQPRNQHHNVACCGPFFSAMTSAIAPKATLALNICDFTRYAKSRRTVVWTNIFSLSIPVTLCAILGVVVTSAVQVIYGVTTWNPLQVCELWSSRAAQFFAAFCWSLAVVATNISANSTAVGNDLMILFPEYINIRRGQYICAILGVAACPWIVQNSAKSFTSFLGGYSIFLGPIAGILLSDYFILRQRNLEISALYRHGHGQYWYTSGFNWRAVVAFTLALIPNLPGFAGKVNSHLHVPVGATYLFSVVWPLGVVIASVLYLTFSFVFPPLIEKKDGGTFTSHDDSLADEKDEKENSATVHIQGV</sequence>
<evidence type="ECO:0000256" key="3">
    <source>
        <dbReference type="ARBA" id="ARBA00022692"/>
    </source>
</evidence>
<feature type="transmembrane region" description="Helical" evidence="6">
    <location>
        <begin position="348"/>
        <end position="366"/>
    </location>
</feature>
<evidence type="ECO:0000256" key="5">
    <source>
        <dbReference type="ARBA" id="ARBA00023136"/>
    </source>
</evidence>
<feature type="transmembrane region" description="Helical" evidence="6">
    <location>
        <begin position="387"/>
        <end position="404"/>
    </location>
</feature>
<proteinExistence type="inferred from homology"/>
<dbReference type="CDD" id="cd11482">
    <property type="entry name" value="SLC-NCS1sbd_NRT1-like"/>
    <property type="match status" value="1"/>
</dbReference>
<keyword evidence="3 6" id="KW-0812">Transmembrane</keyword>
<protein>
    <submittedName>
        <fullName evidence="7">NCS1 nucleoside transporter family</fullName>
    </submittedName>
</protein>
<dbReference type="AlphaFoldDB" id="A0AA39TNS6"/>
<evidence type="ECO:0000256" key="6">
    <source>
        <dbReference type="SAM" id="Phobius"/>
    </source>
</evidence>
<dbReference type="Proteomes" id="UP001175228">
    <property type="component" value="Unassembled WGS sequence"/>
</dbReference>
<name>A0AA39TNS6_9AGAR</name>
<feature type="transmembrane region" description="Helical" evidence="6">
    <location>
        <begin position="416"/>
        <end position="435"/>
    </location>
</feature>
<dbReference type="InterPro" id="IPR045225">
    <property type="entry name" value="Uracil/uridine/allantoin_perm"/>
</dbReference>
<dbReference type="Pfam" id="PF02133">
    <property type="entry name" value="Transp_cyt_pur"/>
    <property type="match status" value="1"/>
</dbReference>
<evidence type="ECO:0000313" key="7">
    <source>
        <dbReference type="EMBL" id="KAK0496136.1"/>
    </source>
</evidence>
<dbReference type="EMBL" id="JAUEPU010000016">
    <property type="protein sequence ID" value="KAK0496136.1"/>
    <property type="molecule type" value="Genomic_DNA"/>
</dbReference>
<gene>
    <name evidence="7" type="ORF">EDD18DRAFT_1463276</name>
</gene>
<comment type="subcellular location">
    <subcellularLocation>
        <location evidence="1">Membrane</location>
        <topology evidence="1">Multi-pass membrane protein</topology>
    </subcellularLocation>
</comment>
<evidence type="ECO:0000256" key="1">
    <source>
        <dbReference type="ARBA" id="ARBA00004141"/>
    </source>
</evidence>
<feature type="transmembrane region" description="Helical" evidence="6">
    <location>
        <begin position="66"/>
        <end position="85"/>
    </location>
</feature>
<feature type="transmembrane region" description="Helical" evidence="6">
    <location>
        <begin position="455"/>
        <end position="473"/>
    </location>
</feature>
<comment type="caution">
    <text evidence="7">The sequence shown here is derived from an EMBL/GenBank/DDBJ whole genome shotgun (WGS) entry which is preliminary data.</text>
</comment>
<keyword evidence="8" id="KW-1185">Reference proteome</keyword>
<feature type="transmembrane region" description="Helical" evidence="6">
    <location>
        <begin position="303"/>
        <end position="328"/>
    </location>
</feature>
<keyword evidence="4 6" id="KW-1133">Transmembrane helix</keyword>